<keyword evidence="5 7" id="KW-0547">Nucleotide-binding</keyword>
<dbReference type="CDD" id="cd05943">
    <property type="entry name" value="AACS"/>
    <property type="match status" value="1"/>
</dbReference>
<feature type="domain" description="AMP-dependent synthetase/ligase" evidence="8">
    <location>
        <begin position="35"/>
        <end position="362"/>
    </location>
</feature>
<dbReference type="Proteomes" id="UP000694941">
    <property type="component" value="Unplaced"/>
</dbReference>
<comment type="subcellular location">
    <subcellularLocation>
        <location evidence="7">Cytoplasm</location>
        <location evidence="7">Cytosol</location>
    </subcellularLocation>
</comment>
<name>A0ABM1SQ53_LIMPO</name>
<gene>
    <name evidence="10" type="primary">LOC106462732</name>
</gene>
<evidence type="ECO:0000256" key="4">
    <source>
        <dbReference type="ARBA" id="ARBA00022598"/>
    </source>
</evidence>
<keyword evidence="7" id="KW-0276">Fatty acid metabolism</keyword>
<evidence type="ECO:0000256" key="5">
    <source>
        <dbReference type="ARBA" id="ARBA00022741"/>
    </source>
</evidence>
<evidence type="ECO:0000256" key="1">
    <source>
        <dbReference type="ARBA" id="ARBA00006432"/>
    </source>
</evidence>
<dbReference type="NCBIfam" id="TIGR01217">
    <property type="entry name" value="ac_ac_CoA_syn"/>
    <property type="match status" value="1"/>
</dbReference>
<dbReference type="InterPro" id="IPR020845">
    <property type="entry name" value="AMP-binding_CS"/>
</dbReference>
<dbReference type="InterPro" id="IPR042099">
    <property type="entry name" value="ANL_N_sf"/>
</dbReference>
<keyword evidence="7" id="KW-0963">Cytoplasm</keyword>
<comment type="similarity">
    <text evidence="1 7">Belongs to the ATP-dependent AMP-binding enzyme family.</text>
</comment>
<evidence type="ECO:0000259" key="8">
    <source>
        <dbReference type="Pfam" id="PF00501"/>
    </source>
</evidence>
<organism evidence="9 10">
    <name type="scientific">Limulus polyphemus</name>
    <name type="common">Atlantic horseshoe crab</name>
    <dbReference type="NCBI Taxonomy" id="6850"/>
    <lineage>
        <taxon>Eukaryota</taxon>
        <taxon>Metazoa</taxon>
        <taxon>Ecdysozoa</taxon>
        <taxon>Arthropoda</taxon>
        <taxon>Chelicerata</taxon>
        <taxon>Merostomata</taxon>
        <taxon>Xiphosura</taxon>
        <taxon>Limulidae</taxon>
        <taxon>Limulus</taxon>
    </lineage>
</organism>
<dbReference type="Gene3D" id="3.30.300.30">
    <property type="match status" value="1"/>
</dbReference>
<keyword evidence="9" id="KW-1185">Reference proteome</keyword>
<dbReference type="RefSeq" id="XP_022245759.1">
    <property type="nucleotide sequence ID" value="XM_022390051.1"/>
</dbReference>
<dbReference type="PANTHER" id="PTHR42921">
    <property type="entry name" value="ACETOACETYL-COA SYNTHETASE"/>
    <property type="match status" value="1"/>
</dbReference>
<dbReference type="Pfam" id="PF00501">
    <property type="entry name" value="AMP-binding"/>
    <property type="match status" value="1"/>
</dbReference>
<dbReference type="SUPFAM" id="SSF56801">
    <property type="entry name" value="Acetyl-CoA synthetase-like"/>
    <property type="match status" value="1"/>
</dbReference>
<evidence type="ECO:0000256" key="2">
    <source>
        <dbReference type="ARBA" id="ARBA00012988"/>
    </source>
</evidence>
<dbReference type="EC" id="6.2.1.16" evidence="2 7"/>
<sequence>MLNMKSSLVIDTTKKISEIPQWFKGARLNFAENLLRYKDNKIALYVTGEGMNPVEEVTFAELYNRVGAYAAAMKKLGVKKGDRVVGYLPNGQEAVEAMLAAASLGAIWSSTSPDFGVTGVLDRFLQIRPKLIFSVDKVVYNGKLHDHLEKLRLVVQGLSDIEKVIVIQLKKTLGSGESQFSSVPKSCSLEDFLEVGKDKEGNIPNLEFVQVPFNHPLCILYSSGTTGPPKCMVHSHGGTLIKHLEEHLLQGNMDRNDVIMYYTTTGWMMWNWMVTALAVGASLVLYDGSPFIPSPSAMWDLVDKTGITIFGISAKWLAAVEAKEVKPRETHSLKTLHTILSTGSPLKPQSYDYVYKHIKSDILLGSITGGSDIVACFAGQNPTLPVHRGEIQSQHLGIAFECWNSEGKAVTGEKGELICTKPFPSMPTHFWNDPEGKRYQQAYFRKFSGVWCHGDFCLINPETKGILMLGRSDATLNPNGVRFGSAEIYHVVESISEIQDSLCVSHFDRNGEEKVILFLKMASGQVKTDDLIGRVKVAIRKELSPRHVPALILEIKDIPYTINGKKIEVAVKEILSGRNIKDRGFLENPQSLDLFRNIPELQEF</sequence>
<keyword evidence="6 7" id="KW-0067">ATP-binding</keyword>
<evidence type="ECO:0000313" key="10">
    <source>
        <dbReference type="RefSeq" id="XP_022245759.1"/>
    </source>
</evidence>
<evidence type="ECO:0000256" key="6">
    <source>
        <dbReference type="ARBA" id="ARBA00022840"/>
    </source>
</evidence>
<dbReference type="InterPro" id="IPR000873">
    <property type="entry name" value="AMP-dep_synth/lig_dom"/>
</dbReference>
<reference evidence="10" key="1">
    <citation type="submission" date="2025-08" db="UniProtKB">
        <authorList>
            <consortium name="RefSeq"/>
        </authorList>
    </citation>
    <scope>IDENTIFICATION</scope>
    <source>
        <tissue evidence="10">Muscle</tissue>
    </source>
</reference>
<proteinExistence type="inferred from homology"/>
<dbReference type="InterPro" id="IPR005914">
    <property type="entry name" value="Acac_CoA_synth"/>
</dbReference>
<comment type="catalytic activity">
    <reaction evidence="7">
        <text>acetoacetate + ATP + CoA = acetoacetyl-CoA + AMP + diphosphate</text>
        <dbReference type="Rhea" id="RHEA:16117"/>
        <dbReference type="ChEBI" id="CHEBI:13705"/>
        <dbReference type="ChEBI" id="CHEBI:30616"/>
        <dbReference type="ChEBI" id="CHEBI:33019"/>
        <dbReference type="ChEBI" id="CHEBI:57286"/>
        <dbReference type="ChEBI" id="CHEBI:57287"/>
        <dbReference type="ChEBI" id="CHEBI:456215"/>
        <dbReference type="EC" id="6.2.1.16"/>
    </reaction>
</comment>
<evidence type="ECO:0000313" key="9">
    <source>
        <dbReference type="Proteomes" id="UP000694941"/>
    </source>
</evidence>
<comment type="function">
    <text evidence="7">Converts acetoacetate to acetoacetyl-CoA in the cytosol.</text>
</comment>
<dbReference type="PANTHER" id="PTHR42921:SF1">
    <property type="entry name" value="ACETOACETYL-COA SYNTHETASE"/>
    <property type="match status" value="1"/>
</dbReference>
<dbReference type="GeneID" id="106462732"/>
<keyword evidence="4 7" id="KW-0436">Ligase</keyword>
<accession>A0ABM1SQ53</accession>
<dbReference type="Gene3D" id="3.40.50.12780">
    <property type="entry name" value="N-terminal domain of ligase-like"/>
    <property type="match status" value="1"/>
</dbReference>
<evidence type="ECO:0000256" key="3">
    <source>
        <dbReference type="ARBA" id="ARBA00015326"/>
    </source>
</evidence>
<dbReference type="InterPro" id="IPR045851">
    <property type="entry name" value="AMP-bd_C_sf"/>
</dbReference>
<protein>
    <recommendedName>
        <fullName evidence="3 7">Acetoacetyl-CoA synthetase</fullName>
        <ecNumber evidence="2 7">6.2.1.16</ecNumber>
    </recommendedName>
</protein>
<dbReference type="PROSITE" id="PS00455">
    <property type="entry name" value="AMP_BINDING"/>
    <property type="match status" value="1"/>
</dbReference>
<dbReference type="NCBIfam" id="NF002937">
    <property type="entry name" value="PRK03584.1"/>
    <property type="match status" value="1"/>
</dbReference>
<evidence type="ECO:0000256" key="7">
    <source>
        <dbReference type="RuleBase" id="RU367019"/>
    </source>
</evidence>
<keyword evidence="7" id="KW-0443">Lipid metabolism</keyword>